<feature type="transmembrane region" description="Helical" evidence="1">
    <location>
        <begin position="74"/>
        <end position="93"/>
    </location>
</feature>
<dbReference type="Pfam" id="PF10688">
    <property type="entry name" value="Imp-YgjV"/>
    <property type="match status" value="1"/>
</dbReference>
<evidence type="ECO:0000256" key="1">
    <source>
        <dbReference type="SAM" id="Phobius"/>
    </source>
</evidence>
<dbReference type="InterPro" id="IPR019629">
    <property type="entry name" value="Uncharacterised_HI1736/YgjV"/>
</dbReference>
<protein>
    <recommendedName>
        <fullName evidence="3">Inner membrane protein</fullName>
    </recommendedName>
</protein>
<name>A0A212KLX7_9PROT</name>
<dbReference type="PIRSF" id="PIRSF011443">
    <property type="entry name" value="YgjV"/>
    <property type="match status" value="1"/>
</dbReference>
<evidence type="ECO:0000313" key="2">
    <source>
        <dbReference type="EMBL" id="SBW12642.1"/>
    </source>
</evidence>
<feature type="transmembrane region" description="Helical" evidence="1">
    <location>
        <begin position="12"/>
        <end position="29"/>
    </location>
</feature>
<reference evidence="2" key="1">
    <citation type="submission" date="2016-04" db="EMBL/GenBank/DDBJ databases">
        <authorList>
            <person name="Evans L.H."/>
            <person name="Alamgir A."/>
            <person name="Owens N."/>
            <person name="Weber N.D."/>
            <person name="Virtaneva K."/>
            <person name="Barbian K."/>
            <person name="Babar A."/>
            <person name="Rosenke K."/>
        </authorList>
    </citation>
    <scope>NUCLEOTIDE SEQUENCE</scope>
    <source>
        <strain evidence="2">86</strain>
    </source>
</reference>
<keyword evidence="1" id="KW-0472">Membrane</keyword>
<accession>A0A212KLX7</accession>
<gene>
    <name evidence="2" type="ORF">KL86APRO_30133</name>
</gene>
<proteinExistence type="predicted"/>
<keyword evidence="1" id="KW-1133">Transmembrane helix</keyword>
<keyword evidence="1" id="KW-0812">Transmembrane</keyword>
<sequence>MNAWAGVDPFSPAQLLGYLALVLGILTYLQRDDRTLKKFNACQSVAYGLQFFLLGNIPACTGMAVSTFRSVAALYTRSIYLALALVAVNIGLGSRYAHDFVTWLPVVGVCVGTMAIFTLSGIPMRLALLSCTVMWLIINIMSGSIGGTVLETLVFCSASHTIFRLWRAKRLAAA</sequence>
<feature type="transmembrane region" description="Helical" evidence="1">
    <location>
        <begin position="49"/>
        <end position="68"/>
    </location>
</feature>
<organism evidence="2">
    <name type="scientific">uncultured Alphaproteobacteria bacterium</name>
    <dbReference type="NCBI Taxonomy" id="91750"/>
    <lineage>
        <taxon>Bacteria</taxon>
        <taxon>Pseudomonadati</taxon>
        <taxon>Pseudomonadota</taxon>
        <taxon>Alphaproteobacteria</taxon>
        <taxon>environmental samples</taxon>
    </lineage>
</organism>
<evidence type="ECO:0008006" key="3">
    <source>
        <dbReference type="Google" id="ProtNLM"/>
    </source>
</evidence>
<dbReference type="InterPro" id="IPR026267">
    <property type="entry name" value="YgjV"/>
</dbReference>
<dbReference type="EMBL" id="FLUO01000003">
    <property type="protein sequence ID" value="SBW12642.1"/>
    <property type="molecule type" value="Genomic_DNA"/>
</dbReference>
<feature type="transmembrane region" description="Helical" evidence="1">
    <location>
        <begin position="134"/>
        <end position="163"/>
    </location>
</feature>
<feature type="transmembrane region" description="Helical" evidence="1">
    <location>
        <begin position="100"/>
        <end position="122"/>
    </location>
</feature>
<dbReference type="AlphaFoldDB" id="A0A212KLX7"/>